<feature type="compositionally biased region" description="Polar residues" evidence="1">
    <location>
        <begin position="260"/>
        <end position="273"/>
    </location>
</feature>
<dbReference type="PANTHER" id="PTHR23389">
    <property type="entry name" value="CHROMOSOME TRANSMISSION FIDELITY FACTOR 18"/>
    <property type="match status" value="1"/>
</dbReference>
<feature type="region of interest" description="Disordered" evidence="1">
    <location>
        <begin position="1"/>
        <end position="27"/>
    </location>
</feature>
<feature type="compositionally biased region" description="Polar residues" evidence="1">
    <location>
        <begin position="1243"/>
        <end position="1254"/>
    </location>
</feature>
<dbReference type="OrthoDB" id="9996895at2759"/>
<dbReference type="Gene3D" id="3.40.50.300">
    <property type="entry name" value="P-loop containing nucleotide triphosphate hydrolases"/>
    <property type="match status" value="1"/>
</dbReference>
<dbReference type="SUPFAM" id="SSF52540">
    <property type="entry name" value="P-loop containing nucleoside triphosphate hydrolases"/>
    <property type="match status" value="1"/>
</dbReference>
<organism evidence="3 4">
    <name type="scientific">Coleophoma crateriformis</name>
    <dbReference type="NCBI Taxonomy" id="565419"/>
    <lineage>
        <taxon>Eukaryota</taxon>
        <taxon>Fungi</taxon>
        <taxon>Dikarya</taxon>
        <taxon>Ascomycota</taxon>
        <taxon>Pezizomycotina</taxon>
        <taxon>Leotiomycetes</taxon>
        <taxon>Helotiales</taxon>
        <taxon>Dermateaceae</taxon>
        <taxon>Coleophoma</taxon>
    </lineage>
</organism>
<sequence>MGRAEHEPTSLHPFFTKPIRDCPESTVNDDITDSAAVTAVEPNSKPKNNKCKKIAVARNDNDGAAATSSASAAMLEVDPNTGRRKRIKTSLVSQEDTGRACGEGVMLQLTKELNKQETGGDEEKASGKADANLETAATTDMVTSTSKRLRSPASVERQAIVSIEVDPFFHKSASGPIVQPDSNKKVLRLNRKTGTIGSPPAKKPTTANAPRPRGRKPKSRVVVMQYGDDQESRLRIGARMNQIMESAKAVCSPNMGTCGPTKSDSTSKPPHSFSSKKEVTQKSKTTHPFFSGKTAESSIPAPECPGPVERPKLSMVSGRGRPPALSKDSTAFAGFGKTERLFKFPGAMEPAWPWEGMQHIRGHSRHSPRYEGSPLPPTHKKAKGQAVEILHHEDILNVSAASLNIAALAQGVNDFNADGFKEPSPCLRIPRKHIETGSALQRRVRKELHAGFQATSVDIGESSEEDEIQTASRHRTTHTALQRLYASIATSLSPFDRSQCETQAWTTKYAPKKAIEVLQMGREPVILKEWLQSLTILAVDRGATEAQSRAASTAPKRSAMSKSDAPAKRKRKSKKLDDFVVSDDDDEMDEVVQPDEIDSPSVSHGLPRKTLVRTYNGKEPRKLANAVLISGPHGSGKTATVYGVAKELGFEVFEINASSRRSGKDILEKVGDMTRNHLVQSSSAATDGNAFEDDIKQISDSLAADLKSGRQGTMNSFFKPKPPVQHNLVNPKPTQNKKEDVNGKIGVKTMPKHQRQSLILLEEVDILYEEDKQFWATVMPLITSSKRPLIMTCTDEAAIPLQGLWPQLHAILRYSATPMDLAVDHMLLVAANEGHALQRSAIEALYEGRCFDLRASLTDLDFWCQLTVGDRKGGLEWFYPRWPPGCDVDENGNTLRIISQDTYQAGMGWLSRDYLKSQAHCLDVEEEILREAWDGWNLDIGDWQQTPDISSWAEDRRKHSSGREDDYAALSIYEDFADMLSVSDICSAGAFSTINQIPLDTDLPKLSAKTKDDYVLAWRLLEAHPKVTYDRLGADLSTWMKSRARNRLQGEAHVKHGLEVPLELGSPSEQCTINLIREHSIYVDPSLTRFDFSLAFDPIATPEKKYVWSNNNNTLEASCFDRTMSLIVHDVAPFVRSIVAYDAKLLDERTRLSNLLSEGGRVPKGKRMRTTRSALSALEGGTRKTTRKEKYFDAEDLNPHFVLATGSSTWQAAAAAELEYAQTELESLCETSTREVSEEGDLQANTLNDELQDE</sequence>
<evidence type="ECO:0000313" key="3">
    <source>
        <dbReference type="EMBL" id="RDW94783.1"/>
    </source>
</evidence>
<gene>
    <name evidence="3" type="ORF">BP5796_00546</name>
</gene>
<feature type="region of interest" description="Disordered" evidence="1">
    <location>
        <begin position="1232"/>
        <end position="1254"/>
    </location>
</feature>
<reference evidence="3 4" key="1">
    <citation type="journal article" date="2018" name="IMA Fungus">
        <title>IMA Genome-F 9: Draft genome sequence of Annulohypoxylon stygium, Aspergillus mulundensis, Berkeleyomyces basicola (syn. Thielaviopsis basicola), Ceratocystis smalleyi, two Cercospora beticola strains, Coleophoma cylindrospora, Fusarium fracticaudum, Phialophora cf. hyalina, and Morchella septimelata.</title>
        <authorList>
            <person name="Wingfield B.D."/>
            <person name="Bills G.F."/>
            <person name="Dong Y."/>
            <person name="Huang W."/>
            <person name="Nel W.J."/>
            <person name="Swalarsk-Parry B.S."/>
            <person name="Vaghefi N."/>
            <person name="Wilken P.M."/>
            <person name="An Z."/>
            <person name="de Beer Z.W."/>
            <person name="De Vos L."/>
            <person name="Chen L."/>
            <person name="Duong T.A."/>
            <person name="Gao Y."/>
            <person name="Hammerbacher A."/>
            <person name="Kikkert J.R."/>
            <person name="Li Y."/>
            <person name="Li H."/>
            <person name="Li K."/>
            <person name="Li Q."/>
            <person name="Liu X."/>
            <person name="Ma X."/>
            <person name="Naidoo K."/>
            <person name="Pethybridge S.J."/>
            <person name="Sun J."/>
            <person name="Steenkamp E.T."/>
            <person name="van der Nest M.A."/>
            <person name="van Wyk S."/>
            <person name="Wingfield M.J."/>
            <person name="Xiong C."/>
            <person name="Yue Q."/>
            <person name="Zhang X."/>
        </authorList>
    </citation>
    <scope>NUCLEOTIDE SEQUENCE [LARGE SCALE GENOMIC DNA]</scope>
    <source>
        <strain evidence="3 4">BP5796</strain>
    </source>
</reference>
<comment type="caution">
    <text evidence="3">The sequence shown here is derived from an EMBL/GenBank/DDBJ whole genome shotgun (WGS) entry which is preliminary data.</text>
</comment>
<dbReference type="Proteomes" id="UP000256328">
    <property type="component" value="Unassembled WGS sequence"/>
</dbReference>
<dbReference type="GO" id="GO:0016887">
    <property type="term" value="F:ATP hydrolysis activity"/>
    <property type="evidence" value="ECO:0007669"/>
    <property type="project" value="InterPro"/>
</dbReference>
<dbReference type="EMBL" id="PDLN01000001">
    <property type="protein sequence ID" value="RDW94783.1"/>
    <property type="molecule type" value="Genomic_DNA"/>
</dbReference>
<proteinExistence type="predicted"/>
<dbReference type="CDD" id="cd00009">
    <property type="entry name" value="AAA"/>
    <property type="match status" value="1"/>
</dbReference>
<feature type="region of interest" description="Disordered" evidence="1">
    <location>
        <begin position="547"/>
        <end position="587"/>
    </location>
</feature>
<feature type="domain" description="ATPase AAA-type core" evidence="2">
    <location>
        <begin position="627"/>
        <end position="664"/>
    </location>
</feature>
<dbReference type="InterPro" id="IPR003959">
    <property type="entry name" value="ATPase_AAA_core"/>
</dbReference>
<dbReference type="GO" id="GO:0005634">
    <property type="term" value="C:nucleus"/>
    <property type="evidence" value="ECO:0007669"/>
    <property type="project" value="TreeGrafter"/>
</dbReference>
<evidence type="ECO:0000256" key="1">
    <source>
        <dbReference type="SAM" id="MobiDB-lite"/>
    </source>
</evidence>
<evidence type="ECO:0000313" key="4">
    <source>
        <dbReference type="Proteomes" id="UP000256328"/>
    </source>
</evidence>
<dbReference type="GO" id="GO:0005524">
    <property type="term" value="F:ATP binding"/>
    <property type="evidence" value="ECO:0007669"/>
    <property type="project" value="InterPro"/>
</dbReference>
<feature type="region of interest" description="Disordered" evidence="1">
    <location>
        <begin position="255"/>
        <end position="330"/>
    </location>
</feature>
<dbReference type="GO" id="GO:0003677">
    <property type="term" value="F:DNA binding"/>
    <property type="evidence" value="ECO:0007669"/>
    <property type="project" value="TreeGrafter"/>
</dbReference>
<feature type="region of interest" description="Disordered" evidence="1">
    <location>
        <begin position="716"/>
        <end position="740"/>
    </location>
</feature>
<accession>A0A3D8T884</accession>
<feature type="region of interest" description="Disordered" evidence="1">
    <location>
        <begin position="192"/>
        <end position="219"/>
    </location>
</feature>
<dbReference type="AlphaFoldDB" id="A0A3D8T884"/>
<dbReference type="PANTHER" id="PTHR23389:SF21">
    <property type="entry name" value="ATPASE FAMILY AAA DOMAIN-CONTAINING PROTEIN 5"/>
    <property type="match status" value="1"/>
</dbReference>
<feature type="compositionally biased region" description="Low complexity" evidence="1">
    <location>
        <begin position="199"/>
        <end position="211"/>
    </location>
</feature>
<protein>
    <recommendedName>
        <fullName evidence="2">ATPase AAA-type core domain-containing protein</fullName>
    </recommendedName>
</protein>
<name>A0A3D8T884_9HELO</name>
<keyword evidence="4" id="KW-1185">Reference proteome</keyword>
<dbReference type="Pfam" id="PF00004">
    <property type="entry name" value="AAA"/>
    <property type="match status" value="1"/>
</dbReference>
<evidence type="ECO:0000259" key="2">
    <source>
        <dbReference type="Pfam" id="PF00004"/>
    </source>
</evidence>
<dbReference type="InterPro" id="IPR027417">
    <property type="entry name" value="P-loop_NTPase"/>
</dbReference>